<evidence type="ECO:0000313" key="3">
    <source>
        <dbReference type="Proteomes" id="UP001595932"/>
    </source>
</evidence>
<proteinExistence type="predicted"/>
<keyword evidence="3" id="KW-1185">Reference proteome</keyword>
<gene>
    <name evidence="2" type="ORF">ACFO5U_05350</name>
</gene>
<dbReference type="Pfam" id="PF01381">
    <property type="entry name" value="HTH_3"/>
    <property type="match status" value="1"/>
</dbReference>
<protein>
    <submittedName>
        <fullName evidence="2">Helix-turn-helix transcriptional regulator</fullName>
    </submittedName>
</protein>
<dbReference type="SUPFAM" id="SSF47413">
    <property type="entry name" value="lambda repressor-like DNA-binding domains"/>
    <property type="match status" value="1"/>
</dbReference>
<evidence type="ECO:0000313" key="2">
    <source>
        <dbReference type="EMBL" id="MFC4712268.1"/>
    </source>
</evidence>
<dbReference type="Gene3D" id="1.10.260.40">
    <property type="entry name" value="lambda repressor-like DNA-binding domains"/>
    <property type="match status" value="1"/>
</dbReference>
<evidence type="ECO:0000259" key="1">
    <source>
        <dbReference type="PROSITE" id="PS50943"/>
    </source>
</evidence>
<sequence>MKSKVSEMLKEMRKGETQQQLSMELNTSRESISAYETGRARVPQDVAQNLMTKFEDPWFAFALRNEYTKTGPMRLNGPNFDGHRSAVREKTIEEVKEVLGTLEAFSFAKPLQNISEWERPKAKLLAEHIIEAVTALEHTLAVLCDEAGLSYNEEWQEHYTQLKVKGYLI</sequence>
<dbReference type="PROSITE" id="PS50943">
    <property type="entry name" value="HTH_CROC1"/>
    <property type="match status" value="1"/>
</dbReference>
<accession>A0ABV9MAS7</accession>
<dbReference type="RefSeq" id="WP_377277354.1">
    <property type="nucleotide sequence ID" value="NZ_JBHSGL010000005.1"/>
</dbReference>
<dbReference type="CDD" id="cd00093">
    <property type="entry name" value="HTH_XRE"/>
    <property type="match status" value="1"/>
</dbReference>
<feature type="domain" description="HTH cro/C1-type" evidence="1">
    <location>
        <begin position="17"/>
        <end position="55"/>
    </location>
</feature>
<organism evidence="2 3">
    <name type="scientific">Planococcus dechangensis</name>
    <dbReference type="NCBI Taxonomy" id="1176255"/>
    <lineage>
        <taxon>Bacteria</taxon>
        <taxon>Bacillati</taxon>
        <taxon>Bacillota</taxon>
        <taxon>Bacilli</taxon>
        <taxon>Bacillales</taxon>
        <taxon>Caryophanaceae</taxon>
        <taxon>Planococcus</taxon>
    </lineage>
</organism>
<dbReference type="Proteomes" id="UP001595932">
    <property type="component" value="Unassembled WGS sequence"/>
</dbReference>
<dbReference type="InterPro" id="IPR010982">
    <property type="entry name" value="Lambda_DNA-bd_dom_sf"/>
</dbReference>
<comment type="caution">
    <text evidence="2">The sequence shown here is derived from an EMBL/GenBank/DDBJ whole genome shotgun (WGS) entry which is preliminary data.</text>
</comment>
<reference evidence="3" key="1">
    <citation type="journal article" date="2019" name="Int. J. Syst. Evol. Microbiol.">
        <title>The Global Catalogue of Microorganisms (GCM) 10K type strain sequencing project: providing services to taxonomists for standard genome sequencing and annotation.</title>
        <authorList>
            <consortium name="The Broad Institute Genomics Platform"/>
            <consortium name="The Broad Institute Genome Sequencing Center for Infectious Disease"/>
            <person name="Wu L."/>
            <person name="Ma J."/>
        </authorList>
    </citation>
    <scope>NUCLEOTIDE SEQUENCE [LARGE SCALE GENOMIC DNA]</scope>
    <source>
        <strain evidence="3">CGMCC 1.12151</strain>
    </source>
</reference>
<dbReference type="EMBL" id="JBHSGL010000005">
    <property type="protein sequence ID" value="MFC4712268.1"/>
    <property type="molecule type" value="Genomic_DNA"/>
</dbReference>
<name>A0ABV9MAS7_9BACL</name>
<dbReference type="InterPro" id="IPR001387">
    <property type="entry name" value="Cro/C1-type_HTH"/>
</dbReference>